<name>A0ABW2I8H8_9BURK</name>
<reference evidence="2" key="1">
    <citation type="journal article" date="2019" name="Int. J. Syst. Evol. Microbiol.">
        <title>The Global Catalogue of Microorganisms (GCM) 10K type strain sequencing project: providing services to taxonomists for standard genome sequencing and annotation.</title>
        <authorList>
            <consortium name="The Broad Institute Genomics Platform"/>
            <consortium name="The Broad Institute Genome Sequencing Center for Infectious Disease"/>
            <person name="Wu L."/>
            <person name="Ma J."/>
        </authorList>
    </citation>
    <scope>NUCLEOTIDE SEQUENCE [LARGE SCALE GENOMIC DNA]</scope>
    <source>
        <strain evidence="2">KACC 12508</strain>
    </source>
</reference>
<comment type="caution">
    <text evidence="1">The sequence shown here is derived from an EMBL/GenBank/DDBJ whole genome shotgun (WGS) entry which is preliminary data.</text>
</comment>
<accession>A0ABW2I8H8</accession>
<protein>
    <submittedName>
        <fullName evidence="1">Rrf2 family transcriptional regulator</fullName>
    </submittedName>
</protein>
<dbReference type="Proteomes" id="UP001596542">
    <property type="component" value="Unassembled WGS sequence"/>
</dbReference>
<keyword evidence="2" id="KW-1185">Reference proteome</keyword>
<dbReference type="PANTHER" id="PTHR33221">
    <property type="entry name" value="WINGED HELIX-TURN-HELIX TRANSCRIPTIONAL REGULATOR, RRF2 FAMILY"/>
    <property type="match status" value="1"/>
</dbReference>
<dbReference type="Gene3D" id="1.10.10.10">
    <property type="entry name" value="Winged helix-like DNA-binding domain superfamily/Winged helix DNA-binding domain"/>
    <property type="match status" value="1"/>
</dbReference>
<sequence>MKKNSRLSASLHALMHMAHQAEPMTSEALGLCLQTNPVVVRRTMAGLRENGLVQSGRGHGGGWTLARPITDITLRDVYTALNEPVPLQLEEDAPVCQLERAVSTALNQAYAEAEALFANSLANITLADLFKGIQLAPYYASLHAKEHK</sequence>
<dbReference type="EMBL" id="JBHTBU010000001">
    <property type="protein sequence ID" value="MFC7287244.1"/>
    <property type="molecule type" value="Genomic_DNA"/>
</dbReference>
<dbReference type="PROSITE" id="PS51197">
    <property type="entry name" value="HTH_RRF2_2"/>
    <property type="match status" value="1"/>
</dbReference>
<organism evidence="1 2">
    <name type="scientific">Herminiimonas glaciei</name>
    <dbReference type="NCBI Taxonomy" id="523788"/>
    <lineage>
        <taxon>Bacteria</taxon>
        <taxon>Pseudomonadati</taxon>
        <taxon>Pseudomonadota</taxon>
        <taxon>Betaproteobacteria</taxon>
        <taxon>Burkholderiales</taxon>
        <taxon>Oxalobacteraceae</taxon>
        <taxon>Herminiimonas</taxon>
    </lineage>
</organism>
<proteinExistence type="predicted"/>
<dbReference type="Pfam" id="PF02082">
    <property type="entry name" value="Rrf2"/>
    <property type="match status" value="1"/>
</dbReference>
<dbReference type="InterPro" id="IPR036388">
    <property type="entry name" value="WH-like_DNA-bd_sf"/>
</dbReference>
<dbReference type="InterPro" id="IPR036390">
    <property type="entry name" value="WH_DNA-bd_sf"/>
</dbReference>
<dbReference type="RefSeq" id="WP_382270350.1">
    <property type="nucleotide sequence ID" value="NZ_JBHTBU010000001.1"/>
</dbReference>
<gene>
    <name evidence="1" type="ORF">ACFQPC_04255</name>
</gene>
<evidence type="ECO:0000313" key="2">
    <source>
        <dbReference type="Proteomes" id="UP001596542"/>
    </source>
</evidence>
<dbReference type="InterPro" id="IPR000944">
    <property type="entry name" value="Tscrpt_reg_Rrf2"/>
</dbReference>
<dbReference type="PANTHER" id="PTHR33221:SF15">
    <property type="entry name" value="HTH-TYPE TRANSCRIPTIONAL REGULATOR YWGB-RELATED"/>
    <property type="match status" value="1"/>
</dbReference>
<evidence type="ECO:0000313" key="1">
    <source>
        <dbReference type="EMBL" id="MFC7287244.1"/>
    </source>
</evidence>
<dbReference type="SUPFAM" id="SSF46785">
    <property type="entry name" value="Winged helix' DNA-binding domain"/>
    <property type="match status" value="1"/>
</dbReference>